<name>A0A3G4VBK7_9VIBR</name>
<evidence type="ECO:0000259" key="1">
    <source>
        <dbReference type="Pfam" id="PF07995"/>
    </source>
</evidence>
<reference evidence="2 3" key="1">
    <citation type="submission" date="2018-11" db="EMBL/GenBank/DDBJ databases">
        <title>Complete Genome Sequence of Vbrio mediterranei 117-T6: a Potential Pathogen Bacteria Isolated from the Conchocelis of Pyropia.</title>
        <authorList>
            <person name="Liu Q."/>
        </authorList>
    </citation>
    <scope>NUCLEOTIDE SEQUENCE [LARGE SCALE GENOMIC DNA]</scope>
    <source>
        <strain evidence="2 3">117-T6</strain>
    </source>
</reference>
<dbReference type="AlphaFoldDB" id="A0A3G4VBK7"/>
<dbReference type="InterPro" id="IPR011042">
    <property type="entry name" value="6-blade_b-propeller_TolB-like"/>
</dbReference>
<protein>
    <submittedName>
        <fullName evidence="2">PQQ-dependent sugar dehydrogenase</fullName>
    </submittedName>
</protein>
<dbReference type="Pfam" id="PF07995">
    <property type="entry name" value="GSDH"/>
    <property type="match status" value="1"/>
</dbReference>
<organism evidence="2 3">
    <name type="scientific">Vibrio mediterranei</name>
    <dbReference type="NCBI Taxonomy" id="689"/>
    <lineage>
        <taxon>Bacteria</taxon>
        <taxon>Pseudomonadati</taxon>
        <taxon>Pseudomonadota</taxon>
        <taxon>Gammaproteobacteria</taxon>
        <taxon>Vibrionales</taxon>
        <taxon>Vibrionaceae</taxon>
        <taxon>Vibrio</taxon>
    </lineage>
</organism>
<dbReference type="RefSeq" id="WP_124940084.1">
    <property type="nucleotide sequence ID" value="NZ_CP033577.1"/>
</dbReference>
<dbReference type="InterPro" id="IPR011041">
    <property type="entry name" value="Quinoprot_gluc/sorb_DH_b-prop"/>
</dbReference>
<feature type="domain" description="Glucose/Sorbosone dehydrogenase" evidence="1">
    <location>
        <begin position="41"/>
        <end position="359"/>
    </location>
</feature>
<gene>
    <name evidence="2" type="ORF">ECB94_04190</name>
</gene>
<dbReference type="Gene3D" id="2.120.10.30">
    <property type="entry name" value="TolB, C-terminal domain"/>
    <property type="match status" value="1"/>
</dbReference>
<evidence type="ECO:0000313" key="2">
    <source>
        <dbReference type="EMBL" id="AYV20551.1"/>
    </source>
</evidence>
<dbReference type="EMBL" id="CP033577">
    <property type="protein sequence ID" value="AYV20551.1"/>
    <property type="molecule type" value="Genomic_DNA"/>
</dbReference>
<sequence length="368" mass="40761">MNLHIQKALFISLICVFSAFGFARELESSKLDKVAVIDGVPWSIEPIDNKRFLIALRQGSLVILDGETGKVSAVSGVPNVYSSGQGGLMDIIASPKDKNVFYFTYAKPDGKGGTPTLAKARLNGSTIESWQDLFSSNVVVTSGRHFGSRLAFDDEGYIYMTIGDAGERDNAQQTDNHAGTIIRLNQDGSVPKDNPFIDNKRFAPEIYSYGHRNPQGIIYDSNRKQLWAIEHGPRGGDELNLIKARANYGWPITSHGKEYWGPINAGEAQEKDGIESPKKVYIPSIAPGSLHLYQGEKFPRLNGILLIGALKLTHMNVLDVNEAGQVLEERRYYEELGERIRDITSDAAGNVWFTTDSGTVYKIRRAYE</sequence>
<dbReference type="SUPFAM" id="SSF50952">
    <property type="entry name" value="Soluble quinoprotein glucose dehydrogenase"/>
    <property type="match status" value="1"/>
</dbReference>
<dbReference type="InterPro" id="IPR012938">
    <property type="entry name" value="Glc/Sorbosone_DH"/>
</dbReference>
<evidence type="ECO:0000313" key="3">
    <source>
        <dbReference type="Proteomes" id="UP000279760"/>
    </source>
</evidence>
<proteinExistence type="predicted"/>
<dbReference type="Proteomes" id="UP000279760">
    <property type="component" value="Chromosome 1"/>
</dbReference>
<dbReference type="PANTHER" id="PTHR19328">
    <property type="entry name" value="HEDGEHOG-INTERACTING PROTEIN"/>
    <property type="match status" value="1"/>
</dbReference>
<accession>A0A3G4VBK7</accession>
<dbReference type="PANTHER" id="PTHR19328:SF75">
    <property type="entry name" value="ALDOSE SUGAR DEHYDROGENASE YLII"/>
    <property type="match status" value="1"/>
</dbReference>